<dbReference type="Gene3D" id="2.60.120.290">
    <property type="entry name" value="Spermadhesin, CUB domain"/>
    <property type="match status" value="1"/>
</dbReference>
<proteinExistence type="predicted"/>
<accession>A0ABD3THJ4</accession>
<dbReference type="Proteomes" id="UP001634394">
    <property type="component" value="Unassembled WGS sequence"/>
</dbReference>
<evidence type="ECO:0000313" key="1">
    <source>
        <dbReference type="EMBL" id="KAL3836066.1"/>
    </source>
</evidence>
<gene>
    <name evidence="1" type="ORF">ACJMK2_021519</name>
</gene>
<sequence length="316" mass="33776">MFINETTMFINETKMFINETTMFINETTPMAAEQLRVLQSLNIRTNVTATGTQLAASSGGITETFATTVQLGVSTTIASASPTTVVQPTTVVSPTTPITSLILTPPSATTTLVNSPSPQHASTCNAVPSVTGLTFFPVGGANVNQTKAYRCAERNSTFAVYSLFSMTCPIITCQSDGTYVPVPSNLCTAPLNSPPGDNTLTIPGITITSPGFDNVSNYPTGEAQYRWNIVSVGHTIGIYFYALDLPNASSYCSRGLGDVMEIYCGFTTQTANFRFCNSNRPSSVIYCQQSCAVILLSLNNDLDTGLGFSFTWLLVK</sequence>
<dbReference type="EMBL" id="JBJQND010000018">
    <property type="protein sequence ID" value="KAL3836066.1"/>
    <property type="molecule type" value="Genomic_DNA"/>
</dbReference>
<dbReference type="SUPFAM" id="SSF49854">
    <property type="entry name" value="Spermadhesin, CUB domain"/>
    <property type="match status" value="1"/>
</dbReference>
<dbReference type="InterPro" id="IPR035914">
    <property type="entry name" value="Sperma_CUB_dom_sf"/>
</dbReference>
<keyword evidence="2" id="KW-1185">Reference proteome</keyword>
<evidence type="ECO:0000313" key="2">
    <source>
        <dbReference type="Proteomes" id="UP001634394"/>
    </source>
</evidence>
<comment type="caution">
    <text evidence="1">The sequence shown here is derived from an EMBL/GenBank/DDBJ whole genome shotgun (WGS) entry which is preliminary data.</text>
</comment>
<reference evidence="1 2" key="1">
    <citation type="submission" date="2024-11" db="EMBL/GenBank/DDBJ databases">
        <title>Chromosome-level genome assembly of the freshwater bivalve Anodonta woodiana.</title>
        <authorList>
            <person name="Chen X."/>
        </authorList>
    </citation>
    <scope>NUCLEOTIDE SEQUENCE [LARGE SCALE GENOMIC DNA]</scope>
    <source>
        <strain evidence="1">MN2024</strain>
        <tissue evidence="1">Gills</tissue>
    </source>
</reference>
<name>A0ABD3THJ4_SINWO</name>
<organism evidence="1 2">
    <name type="scientific">Sinanodonta woodiana</name>
    <name type="common">Chinese pond mussel</name>
    <name type="synonym">Anodonta woodiana</name>
    <dbReference type="NCBI Taxonomy" id="1069815"/>
    <lineage>
        <taxon>Eukaryota</taxon>
        <taxon>Metazoa</taxon>
        <taxon>Spiralia</taxon>
        <taxon>Lophotrochozoa</taxon>
        <taxon>Mollusca</taxon>
        <taxon>Bivalvia</taxon>
        <taxon>Autobranchia</taxon>
        <taxon>Heteroconchia</taxon>
        <taxon>Palaeoheterodonta</taxon>
        <taxon>Unionida</taxon>
        <taxon>Unionoidea</taxon>
        <taxon>Unionidae</taxon>
        <taxon>Unioninae</taxon>
        <taxon>Sinanodonta</taxon>
    </lineage>
</organism>
<protein>
    <submittedName>
        <fullName evidence="1">Uncharacterized protein</fullName>
    </submittedName>
</protein>
<dbReference type="AlphaFoldDB" id="A0ABD3THJ4"/>